<evidence type="ECO:0000256" key="1">
    <source>
        <dbReference type="ARBA" id="ARBA00004514"/>
    </source>
</evidence>
<gene>
    <name evidence="12" type="ORF">HU200_034669</name>
</gene>
<keyword evidence="4" id="KW-0396">Initiation factor</keyword>
<dbReference type="Proteomes" id="UP000636709">
    <property type="component" value="Unassembled WGS sequence"/>
</dbReference>
<reference evidence="12" key="1">
    <citation type="submission" date="2020-07" db="EMBL/GenBank/DDBJ databases">
        <title>Genome sequence and genetic diversity analysis of an under-domesticated orphan crop, white fonio (Digitaria exilis).</title>
        <authorList>
            <person name="Bennetzen J.L."/>
            <person name="Chen S."/>
            <person name="Ma X."/>
            <person name="Wang X."/>
            <person name="Yssel A.E.J."/>
            <person name="Chaluvadi S.R."/>
            <person name="Johnson M."/>
            <person name="Gangashetty P."/>
            <person name="Hamidou F."/>
            <person name="Sanogo M.D."/>
            <person name="Zwaenepoel A."/>
            <person name="Wallace J."/>
            <person name="Van De Peer Y."/>
            <person name="Van Deynze A."/>
        </authorList>
    </citation>
    <scope>NUCLEOTIDE SEQUENCE</scope>
    <source>
        <tissue evidence="12">Leaves</tissue>
    </source>
</reference>
<dbReference type="InterPro" id="IPR056764">
    <property type="entry name" value="LbH_EIF2B3/5"/>
</dbReference>
<dbReference type="GO" id="GO:0002183">
    <property type="term" value="P:cytoplasmic translational initiation"/>
    <property type="evidence" value="ECO:0007669"/>
    <property type="project" value="TreeGrafter"/>
</dbReference>
<keyword evidence="5" id="KW-0648">Protein biosynthesis</keyword>
<dbReference type="EMBL" id="JACEFO010001840">
    <property type="protein sequence ID" value="KAF8699718.1"/>
    <property type="molecule type" value="Genomic_DNA"/>
</dbReference>
<evidence type="ECO:0000256" key="2">
    <source>
        <dbReference type="ARBA" id="ARBA00007878"/>
    </source>
</evidence>
<dbReference type="GO" id="GO:0003743">
    <property type="term" value="F:translation initiation factor activity"/>
    <property type="evidence" value="ECO:0007669"/>
    <property type="project" value="UniProtKB-KW"/>
</dbReference>
<evidence type="ECO:0000259" key="10">
    <source>
        <dbReference type="Pfam" id="PF00483"/>
    </source>
</evidence>
<comment type="function">
    <text evidence="8">Acts as a component of the translation initiation factor 2B (eIF2B) complex, which catalyzes the exchange of GDP for GTP on the eukaryotic initiation factor 2 (eIF2) complex gamma subunit. Its guanine nucleotide exchange factor activity is repressed when bound to eIF2 complex phosphorylated on the alpha subunit, thereby limiting the amount of methionyl-initiator methionine tRNA available to the ribosome and consequently global translation is repressed.</text>
</comment>
<comment type="caution">
    <text evidence="12">The sequence shown here is derived from an EMBL/GenBank/DDBJ whole genome shotgun (WGS) entry which is preliminary data.</text>
</comment>
<keyword evidence="13" id="KW-1185">Reference proteome</keyword>
<dbReference type="CDD" id="cd04652">
    <property type="entry name" value="LbH_eIF2B_gamma_C"/>
    <property type="match status" value="1"/>
</dbReference>
<feature type="domain" description="Nucleotidyl transferase" evidence="10">
    <location>
        <begin position="5"/>
        <end position="146"/>
    </location>
</feature>
<dbReference type="InterPro" id="IPR029044">
    <property type="entry name" value="Nucleotide-diphossugar_trans"/>
</dbReference>
<protein>
    <recommendedName>
        <fullName evidence="6">Translation initiation factor eIF2B subunit gamma</fullName>
    </recommendedName>
    <alternativeName>
        <fullName evidence="7">eIF2B GDP-GTP exchange factor subunit gamma</fullName>
    </alternativeName>
</protein>
<evidence type="ECO:0000256" key="3">
    <source>
        <dbReference type="ARBA" id="ARBA00022490"/>
    </source>
</evidence>
<dbReference type="GO" id="GO:0005851">
    <property type="term" value="C:eukaryotic translation initiation factor 2B complex"/>
    <property type="evidence" value="ECO:0007669"/>
    <property type="project" value="TreeGrafter"/>
</dbReference>
<feature type="domain" description="EIF2B subunit epsilon/gamma LbH" evidence="11">
    <location>
        <begin position="345"/>
        <end position="438"/>
    </location>
</feature>
<proteinExistence type="inferred from homology"/>
<dbReference type="PANTHER" id="PTHR45989">
    <property type="entry name" value="TRANSLATION INITIATION FACTOR EIF-2B SUBUNIT GAMMA"/>
    <property type="match status" value="1"/>
</dbReference>
<dbReference type="SUPFAM" id="SSF53448">
    <property type="entry name" value="Nucleotide-diphospho-sugar transferases"/>
    <property type="match status" value="1"/>
</dbReference>
<evidence type="ECO:0000259" key="11">
    <source>
        <dbReference type="Pfam" id="PF25084"/>
    </source>
</evidence>
<sequence length="451" mass="48480">MDFQVVLLAGGTSETLSPLVSRDVPKALLPVANRPLLSYPLDLLEASDLKDLIVVVEGQEAARLVGAWVSSAYLDRLRVEVVAVSEDLGSAGALRAISKRLTANDILVISGDLVTDVLPGAVAATHRRNGAVVTALLCSVPVSGPSDTPSSGKDKAKKPNRLNIVGLDKTKQFLLHIVSGTEVEKDVRVHKRKIQAVGQMEIRSDLMDAHLYAFKRTILQDVLELKEAYRSIRLEVLPYLVRSQLRSAPSVGNGRSVDETGNSAVLSSGNLQCLSQHRVIAPSAFKQDVLSRSCGGHRCCAYIAPKSKYCHRLNSIQSYSDINRDVIGEASHLSGCSFSAHNNIIHPSCVLGSKTTIGPHCILAEGSQLGDKCSVKRSVIGRHCRIGSNVKIVNSVVMNHVVIEDGCHIQGSVVCNNVQLQERAVLKDCQIGAGYIVTTGSEHKAESLARK</sequence>
<dbReference type="InterPro" id="IPR051960">
    <property type="entry name" value="eIF2B_gamma"/>
</dbReference>
<dbReference type="GO" id="GO:0005829">
    <property type="term" value="C:cytosol"/>
    <property type="evidence" value="ECO:0007669"/>
    <property type="project" value="UniProtKB-SubCell"/>
</dbReference>
<dbReference type="Pfam" id="PF25084">
    <property type="entry name" value="LbH_EIF2B"/>
    <property type="match status" value="1"/>
</dbReference>
<organism evidence="12 13">
    <name type="scientific">Digitaria exilis</name>
    <dbReference type="NCBI Taxonomy" id="1010633"/>
    <lineage>
        <taxon>Eukaryota</taxon>
        <taxon>Viridiplantae</taxon>
        <taxon>Streptophyta</taxon>
        <taxon>Embryophyta</taxon>
        <taxon>Tracheophyta</taxon>
        <taxon>Spermatophyta</taxon>
        <taxon>Magnoliopsida</taxon>
        <taxon>Liliopsida</taxon>
        <taxon>Poales</taxon>
        <taxon>Poaceae</taxon>
        <taxon>PACMAD clade</taxon>
        <taxon>Panicoideae</taxon>
        <taxon>Panicodae</taxon>
        <taxon>Paniceae</taxon>
        <taxon>Anthephorinae</taxon>
        <taxon>Digitaria</taxon>
    </lineage>
</organism>
<keyword evidence="3" id="KW-0963">Cytoplasm</keyword>
<dbReference type="Gene3D" id="2.160.10.10">
    <property type="entry name" value="Hexapeptide repeat proteins"/>
    <property type="match status" value="1"/>
</dbReference>
<dbReference type="GO" id="GO:0005085">
    <property type="term" value="F:guanyl-nucleotide exchange factor activity"/>
    <property type="evidence" value="ECO:0007669"/>
    <property type="project" value="TreeGrafter"/>
</dbReference>
<evidence type="ECO:0000256" key="7">
    <source>
        <dbReference type="ARBA" id="ARBA00044229"/>
    </source>
</evidence>
<accession>A0A835BHE6</accession>
<evidence type="ECO:0000313" key="12">
    <source>
        <dbReference type="EMBL" id="KAF8699718.1"/>
    </source>
</evidence>
<comment type="subcellular location">
    <subcellularLocation>
        <location evidence="1">Cytoplasm</location>
        <location evidence="1">Cytosol</location>
    </subcellularLocation>
</comment>
<dbReference type="AlphaFoldDB" id="A0A835BHE6"/>
<comment type="subunit">
    <text evidence="9">Component of the translation initiation factor 2B (eIF2B) complex which is a heterodecamer of two sets of five different subunits: alpha, beta, gamma, delta and epsilon. Subunits alpha, beta and delta comprise a regulatory subcomplex and subunits epsilon and gamma comprise a catalytic subcomplex. Within the complex, the hexameric regulatory complex resides at the center, with the two heterodimeric catalytic subcomplexes bound on opposite sides.</text>
</comment>
<comment type="similarity">
    <text evidence="2">Belongs to the eIF-2B gamma/epsilon subunits family.</text>
</comment>
<dbReference type="OrthoDB" id="10250549at2759"/>
<dbReference type="PANTHER" id="PTHR45989:SF1">
    <property type="entry name" value="TRANSLATION INITIATION FACTOR EIF-2B SUBUNIT GAMMA"/>
    <property type="match status" value="1"/>
</dbReference>
<evidence type="ECO:0000256" key="8">
    <source>
        <dbReference type="ARBA" id="ARBA00045373"/>
    </source>
</evidence>
<dbReference type="Pfam" id="PF00483">
    <property type="entry name" value="NTP_transferase"/>
    <property type="match status" value="1"/>
</dbReference>
<name>A0A835BHE6_9POAL</name>
<evidence type="ECO:0000256" key="9">
    <source>
        <dbReference type="ARBA" id="ARBA00046432"/>
    </source>
</evidence>
<dbReference type="InterPro" id="IPR005835">
    <property type="entry name" value="NTP_transferase_dom"/>
</dbReference>
<dbReference type="Gene3D" id="3.90.550.10">
    <property type="entry name" value="Spore Coat Polysaccharide Biosynthesis Protein SpsA, Chain A"/>
    <property type="match status" value="1"/>
</dbReference>
<evidence type="ECO:0000313" key="13">
    <source>
        <dbReference type="Proteomes" id="UP000636709"/>
    </source>
</evidence>
<evidence type="ECO:0000256" key="5">
    <source>
        <dbReference type="ARBA" id="ARBA00022917"/>
    </source>
</evidence>
<evidence type="ECO:0000256" key="6">
    <source>
        <dbReference type="ARBA" id="ARBA00044196"/>
    </source>
</evidence>
<evidence type="ECO:0000256" key="4">
    <source>
        <dbReference type="ARBA" id="ARBA00022540"/>
    </source>
</evidence>